<dbReference type="InterPro" id="IPR036291">
    <property type="entry name" value="NAD(P)-bd_dom_sf"/>
</dbReference>
<reference evidence="4 5" key="1">
    <citation type="submission" date="2019-02" db="EMBL/GenBank/DDBJ databases">
        <title>Deep-cultivation of Planctomycetes and their phenomic and genomic characterization uncovers novel biology.</title>
        <authorList>
            <person name="Wiegand S."/>
            <person name="Jogler M."/>
            <person name="Boedeker C."/>
            <person name="Pinto D."/>
            <person name="Vollmers J."/>
            <person name="Rivas-Marin E."/>
            <person name="Kohn T."/>
            <person name="Peeters S.H."/>
            <person name="Heuer A."/>
            <person name="Rast P."/>
            <person name="Oberbeckmann S."/>
            <person name="Bunk B."/>
            <person name="Jeske O."/>
            <person name="Meyerdierks A."/>
            <person name="Storesund J.E."/>
            <person name="Kallscheuer N."/>
            <person name="Luecker S."/>
            <person name="Lage O.M."/>
            <person name="Pohl T."/>
            <person name="Merkel B.J."/>
            <person name="Hornburger P."/>
            <person name="Mueller R.-W."/>
            <person name="Bruemmer F."/>
            <person name="Labrenz M."/>
            <person name="Spormann A.M."/>
            <person name="Op den Camp H."/>
            <person name="Overmann J."/>
            <person name="Amann R."/>
            <person name="Jetten M.S.M."/>
            <person name="Mascher T."/>
            <person name="Medema M.H."/>
            <person name="Devos D.P."/>
            <person name="Kaster A.-K."/>
            <person name="Ovreas L."/>
            <person name="Rohde M."/>
            <person name="Galperin M.Y."/>
            <person name="Jogler C."/>
        </authorList>
    </citation>
    <scope>NUCLEOTIDE SEQUENCE [LARGE SCALE GENOMIC DNA]</scope>
    <source>
        <strain evidence="4 5">Pan189</strain>
    </source>
</reference>
<accession>A0A517R1U8</accession>
<dbReference type="EMBL" id="CP036268">
    <property type="protein sequence ID" value="QDT37856.1"/>
    <property type="molecule type" value="Genomic_DNA"/>
</dbReference>
<keyword evidence="2" id="KW-0560">Oxidoreductase</keyword>
<dbReference type="GO" id="GO:0016853">
    <property type="term" value="F:isomerase activity"/>
    <property type="evidence" value="ECO:0007669"/>
    <property type="project" value="UniProtKB-KW"/>
</dbReference>
<dbReference type="InterPro" id="IPR002225">
    <property type="entry name" value="3Beta_OHSteriod_DH/Estase"/>
</dbReference>
<proteinExistence type="inferred from homology"/>
<evidence type="ECO:0000256" key="1">
    <source>
        <dbReference type="ARBA" id="ARBA00009219"/>
    </source>
</evidence>
<dbReference type="PANTHER" id="PTHR43245">
    <property type="entry name" value="BIFUNCTIONAL POLYMYXIN RESISTANCE PROTEIN ARNA"/>
    <property type="match status" value="1"/>
</dbReference>
<dbReference type="GO" id="GO:0016616">
    <property type="term" value="F:oxidoreductase activity, acting on the CH-OH group of donors, NAD or NADP as acceptor"/>
    <property type="evidence" value="ECO:0007669"/>
    <property type="project" value="InterPro"/>
</dbReference>
<name>A0A517R1U8_9PLAN</name>
<dbReference type="InterPro" id="IPR050177">
    <property type="entry name" value="Lipid_A_modif_metabolic_enz"/>
</dbReference>
<protein>
    <submittedName>
        <fullName evidence="4">3 beta-hydroxysteroid dehydrogenase/Delta 5--&gt;4-isomerase</fullName>
    </submittedName>
</protein>
<comment type="similarity">
    <text evidence="1">Belongs to the 3-beta-HSD family.</text>
</comment>
<dbReference type="Pfam" id="PF01073">
    <property type="entry name" value="3Beta_HSD"/>
    <property type="match status" value="1"/>
</dbReference>
<keyword evidence="4" id="KW-0413">Isomerase</keyword>
<evidence type="ECO:0000313" key="4">
    <source>
        <dbReference type="EMBL" id="QDT37856.1"/>
    </source>
</evidence>
<dbReference type="PANTHER" id="PTHR43245:SF51">
    <property type="entry name" value="SHORT CHAIN DEHYDROGENASE_REDUCTASE FAMILY 42E, MEMBER 2"/>
    <property type="match status" value="1"/>
</dbReference>
<gene>
    <name evidence="4" type="ORF">Pan189_22380</name>
</gene>
<evidence type="ECO:0000259" key="3">
    <source>
        <dbReference type="Pfam" id="PF01073"/>
    </source>
</evidence>
<dbReference type="RefSeq" id="WP_145363940.1">
    <property type="nucleotide sequence ID" value="NZ_CP036268.1"/>
</dbReference>
<dbReference type="Gene3D" id="3.40.50.720">
    <property type="entry name" value="NAD(P)-binding Rossmann-like Domain"/>
    <property type="match status" value="1"/>
</dbReference>
<dbReference type="AlphaFoldDB" id="A0A517R1U8"/>
<sequence length="335" mass="36519">MSGLSLVTGGGGFLGRYIVEQLVAKGLPVRVFCRGDYDFLDELGVETFRGDLTDENAIRAACEGCETVFHVAALPGVWGPRSVYEATNLTGTEHVIEGCRSAGVRKLIFTSSPSVVFDGAEHVDANEEVRYPAQYLCHYPATKAAAERAVLKANDPPNLVTAALRPHLIWGPRDPHLLPRLIERAKSGRLRRVGSGENVVSVAYVENAAAAHLQLADTLEESSPAAGHAYFINDPDSVLLWDWVNELLAIANLPPIRRSISAKAAYGVGAMLEGAWSALRLSGEPPMTRFVAQQLSRSHSYSIEGARRDFGYQPLVDHKEAMRRTTPYLKQLGSR</sequence>
<dbReference type="KEGG" id="svp:Pan189_22380"/>
<dbReference type="SUPFAM" id="SSF51735">
    <property type="entry name" value="NAD(P)-binding Rossmann-fold domains"/>
    <property type="match status" value="1"/>
</dbReference>
<dbReference type="OrthoDB" id="9811743at2"/>
<organism evidence="4 5">
    <name type="scientific">Stratiformator vulcanicus</name>
    <dbReference type="NCBI Taxonomy" id="2527980"/>
    <lineage>
        <taxon>Bacteria</taxon>
        <taxon>Pseudomonadati</taxon>
        <taxon>Planctomycetota</taxon>
        <taxon>Planctomycetia</taxon>
        <taxon>Planctomycetales</taxon>
        <taxon>Planctomycetaceae</taxon>
        <taxon>Stratiformator</taxon>
    </lineage>
</organism>
<feature type="domain" description="3-beta hydroxysteroid dehydrogenase/isomerase" evidence="3">
    <location>
        <begin position="6"/>
        <end position="247"/>
    </location>
</feature>
<evidence type="ECO:0000313" key="5">
    <source>
        <dbReference type="Proteomes" id="UP000317318"/>
    </source>
</evidence>
<dbReference type="GO" id="GO:0006694">
    <property type="term" value="P:steroid biosynthetic process"/>
    <property type="evidence" value="ECO:0007669"/>
    <property type="project" value="InterPro"/>
</dbReference>
<evidence type="ECO:0000256" key="2">
    <source>
        <dbReference type="ARBA" id="ARBA00023002"/>
    </source>
</evidence>
<dbReference type="Proteomes" id="UP000317318">
    <property type="component" value="Chromosome"/>
</dbReference>
<keyword evidence="5" id="KW-1185">Reference proteome</keyword>